<proteinExistence type="predicted"/>
<feature type="domain" description="Glycosyltransferase 2-like" evidence="1">
    <location>
        <begin position="8"/>
        <end position="114"/>
    </location>
</feature>
<dbReference type="InterPro" id="IPR029044">
    <property type="entry name" value="Nucleotide-diphossugar_trans"/>
</dbReference>
<dbReference type="PANTHER" id="PTHR22916">
    <property type="entry name" value="GLYCOSYLTRANSFERASE"/>
    <property type="match status" value="1"/>
</dbReference>
<protein>
    <submittedName>
        <fullName evidence="2">Glycosyltransferase</fullName>
    </submittedName>
</protein>
<accession>A0ABX8DGC1</accession>
<evidence type="ECO:0000259" key="1">
    <source>
        <dbReference type="Pfam" id="PF00535"/>
    </source>
</evidence>
<dbReference type="EMBL" id="CP074572">
    <property type="protein sequence ID" value="QVK23671.1"/>
    <property type="molecule type" value="Genomic_DNA"/>
</dbReference>
<dbReference type="RefSeq" id="WP_213682289.1">
    <property type="nucleotide sequence ID" value="NZ_CP074572.1"/>
</dbReference>
<dbReference type="SUPFAM" id="SSF53448">
    <property type="entry name" value="Nucleotide-diphospho-sugar transferases"/>
    <property type="match status" value="1"/>
</dbReference>
<gene>
    <name evidence="2" type="ORF">KHX94_02840</name>
</gene>
<dbReference type="PANTHER" id="PTHR22916:SF67">
    <property type="entry name" value="COLANIC ACID BIOSYNTHESIS GLYCOSYL TRANSFERASE WCAE-RELATED"/>
    <property type="match status" value="1"/>
</dbReference>
<organism evidence="2 3">
    <name type="scientific">Shewanella dokdonensis</name>
    <dbReference type="NCBI Taxonomy" id="712036"/>
    <lineage>
        <taxon>Bacteria</taxon>
        <taxon>Pseudomonadati</taxon>
        <taxon>Pseudomonadota</taxon>
        <taxon>Gammaproteobacteria</taxon>
        <taxon>Alteromonadales</taxon>
        <taxon>Shewanellaceae</taxon>
        <taxon>Shewanella</taxon>
    </lineage>
</organism>
<dbReference type="Pfam" id="PF00535">
    <property type="entry name" value="Glycos_transf_2"/>
    <property type="match status" value="1"/>
</dbReference>
<keyword evidence="3" id="KW-1185">Reference proteome</keyword>
<name>A0ABX8DGC1_9GAMM</name>
<dbReference type="Gene3D" id="3.90.550.10">
    <property type="entry name" value="Spore Coat Polysaccharide Biosynthesis Protein SpsA, Chain A"/>
    <property type="match status" value="1"/>
</dbReference>
<dbReference type="CDD" id="cd06433">
    <property type="entry name" value="GT_2_WfgS_like"/>
    <property type="match status" value="1"/>
</dbReference>
<sequence>MAENCKISIITVVYNAPEDLIATIESVRIQKFKDFEYIVIDGGSIDNTVNVIEDNKNIIDYWVSERDFGIYDAMNKGINVSSGNILCFMNAGDKFYDENTLTIIYNRLVVEKDLSNTILYGNHVVSKKGVLFPKNASVKYQELWKGMIFCHQSSFVSRGLMEKYKFDKFLKIGADFKFFLQVKDSANFIYMDSFFSIVSSGGVSDNRRIKSVIERRNILSQLNMLTVSRNIYYYIEILNQFVKLTIKKILLR</sequence>
<dbReference type="Proteomes" id="UP000676428">
    <property type="component" value="Chromosome"/>
</dbReference>
<evidence type="ECO:0000313" key="3">
    <source>
        <dbReference type="Proteomes" id="UP000676428"/>
    </source>
</evidence>
<evidence type="ECO:0000313" key="2">
    <source>
        <dbReference type="EMBL" id="QVK23671.1"/>
    </source>
</evidence>
<dbReference type="InterPro" id="IPR001173">
    <property type="entry name" value="Glyco_trans_2-like"/>
</dbReference>
<reference evidence="2 3" key="1">
    <citation type="journal article" date="2012" name="Int. J. Syst. Evol. Microbiol.">
        <title>Shewanella dokdonensis sp. nov., isolated from seawater.</title>
        <authorList>
            <person name="Sung H.R."/>
            <person name="Yoon J.H."/>
            <person name="Ghim S.Y."/>
        </authorList>
    </citation>
    <scope>NUCLEOTIDE SEQUENCE [LARGE SCALE GENOMIC DNA]</scope>
    <source>
        <strain evidence="2 3">DSM 23626</strain>
    </source>
</reference>